<feature type="region of interest" description="Disordered" evidence="1">
    <location>
        <begin position="906"/>
        <end position="934"/>
    </location>
</feature>
<feature type="region of interest" description="Disordered" evidence="1">
    <location>
        <begin position="346"/>
        <end position="584"/>
    </location>
</feature>
<evidence type="ECO:0000313" key="2">
    <source>
        <dbReference type="EMBL" id="KAF5321159.1"/>
    </source>
</evidence>
<feature type="compositionally biased region" description="Basic and acidic residues" evidence="1">
    <location>
        <begin position="545"/>
        <end position="574"/>
    </location>
</feature>
<feature type="compositionally biased region" description="Low complexity" evidence="1">
    <location>
        <begin position="289"/>
        <end position="305"/>
    </location>
</feature>
<feature type="compositionally biased region" description="Basic and acidic residues" evidence="1">
    <location>
        <begin position="438"/>
        <end position="447"/>
    </location>
</feature>
<feature type="compositionally biased region" description="Polar residues" evidence="1">
    <location>
        <begin position="1"/>
        <end position="10"/>
    </location>
</feature>
<feature type="compositionally biased region" description="Basic and acidic residues" evidence="1">
    <location>
        <begin position="739"/>
        <end position="749"/>
    </location>
</feature>
<keyword evidence="3" id="KW-1185">Reference proteome</keyword>
<comment type="caution">
    <text evidence="2">The sequence shown here is derived from an EMBL/GenBank/DDBJ whole genome shotgun (WGS) entry which is preliminary data.</text>
</comment>
<feature type="compositionally biased region" description="Polar residues" evidence="1">
    <location>
        <begin position="778"/>
        <end position="789"/>
    </location>
</feature>
<evidence type="ECO:0000313" key="3">
    <source>
        <dbReference type="Proteomes" id="UP000567179"/>
    </source>
</evidence>
<evidence type="ECO:0000256" key="1">
    <source>
        <dbReference type="SAM" id="MobiDB-lite"/>
    </source>
</evidence>
<organism evidence="2 3">
    <name type="scientific">Psilocybe cf. subviscida</name>
    <dbReference type="NCBI Taxonomy" id="2480587"/>
    <lineage>
        <taxon>Eukaryota</taxon>
        <taxon>Fungi</taxon>
        <taxon>Dikarya</taxon>
        <taxon>Basidiomycota</taxon>
        <taxon>Agaricomycotina</taxon>
        <taxon>Agaricomycetes</taxon>
        <taxon>Agaricomycetidae</taxon>
        <taxon>Agaricales</taxon>
        <taxon>Agaricineae</taxon>
        <taxon>Strophariaceae</taxon>
        <taxon>Psilocybe</taxon>
    </lineage>
</organism>
<feature type="compositionally biased region" description="Basic and acidic residues" evidence="1">
    <location>
        <begin position="366"/>
        <end position="385"/>
    </location>
</feature>
<feature type="compositionally biased region" description="Low complexity" evidence="1">
    <location>
        <begin position="913"/>
        <end position="928"/>
    </location>
</feature>
<sequence>MATGTGTNDSRWGPRSGEPGSAFNGLSSARGGSRGGRGRGGAPRGGRGGGRGGGLATPPTKHTPLAVNTADAGHRKGPGSPRPSASRRHSLRAGPVPSSPLVPSASLTSTSGSGPGSANARTDSANKDASKTDSPAPANTDPAATTSNKNSSRRKRSGVGKPKNTTVSPVSSSASAKAPFPSSSSHSKGASLSSLSALSTHGLRHGSSPLSASAREKGKDDDVPSLLKRMNMDAPPPPSQPSIPARERDRERQRRGSKAPAPVPAPINVLKVNKDLPPHLAARSAPHTAPLVPSSASASASLAPSAPAPQPASPSPLRPDIAAFVEHMRASAMTDSSTAASVNGDAHHIDWAGDDDDSLPDLDDWGVSRERLHMEPVEGKEHKEEAPEDVNEEGEDEEEEVQEEDADDDYEPEQEEATQDHDGHLSPLLTMSGLRALPDVHADETHSNHVVVEAEDETTPATPRAGSDSISSLSTAASISTAPTTASSNSSANASSASVSASASSSTPQSQSQPWRMPLHPSLPAKPVVAPPPVVQLPMAATPMRPKEQTHQQVKAESRITPEDDVVHDGHEEKEEHEEGSEEVSVVVAEEIKTTVSLPVPPALPLSTPALAPFLSPTLDSGSSAKAPAILVESKSAAPSASASANPSPHPPRPRGLAASIHAPKEIQEAYSAPAHISTWADAMDAEDLEAQQAAEDGKADPEAPVQGVMASMHAFSPSPTTPSLRLSASTSGGGRGRPPREHHRERSSRAGGRNNANHPNHNNSNTLQPRADGGRWSSLSHNDSNGNRSVPPHMRGGGDSGGLSAGQHNTHARTHSTPPAGSTHIGGGGGPRSAPSWGGSQGPQHGHGGGGGSGGGGHGSWNSGGAYSGAYNMHDRYGRTDAGHGHVKRPVITGAAITQLARTIGKGGAGGAAPTTGTNGGTAVAKGKNGGGE</sequence>
<feature type="compositionally biased region" description="Low complexity" evidence="1">
    <location>
        <begin position="168"/>
        <end position="199"/>
    </location>
</feature>
<dbReference type="AlphaFoldDB" id="A0A8H5BDE6"/>
<feature type="compositionally biased region" description="Gly residues" evidence="1">
    <location>
        <begin position="796"/>
        <end position="805"/>
    </location>
</feature>
<name>A0A8H5BDE6_9AGAR</name>
<dbReference type="Proteomes" id="UP000567179">
    <property type="component" value="Unassembled WGS sequence"/>
</dbReference>
<feature type="compositionally biased region" description="Pro residues" evidence="1">
    <location>
        <begin position="306"/>
        <end position="317"/>
    </location>
</feature>
<gene>
    <name evidence="2" type="ORF">D9619_001148</name>
</gene>
<feature type="compositionally biased region" description="Gly residues" evidence="1">
    <location>
        <begin position="32"/>
        <end position="55"/>
    </location>
</feature>
<feature type="compositionally biased region" description="Acidic residues" evidence="1">
    <location>
        <begin position="386"/>
        <end position="417"/>
    </location>
</feature>
<feature type="compositionally biased region" description="Acidic residues" evidence="1">
    <location>
        <begin position="352"/>
        <end position="364"/>
    </location>
</feature>
<accession>A0A8H5BDE6</accession>
<dbReference type="EMBL" id="JAACJJ010000028">
    <property type="protein sequence ID" value="KAF5321159.1"/>
    <property type="molecule type" value="Genomic_DNA"/>
</dbReference>
<feature type="compositionally biased region" description="Low complexity" evidence="1">
    <location>
        <begin position="132"/>
        <end position="150"/>
    </location>
</feature>
<feature type="region of interest" description="Disordered" evidence="1">
    <location>
        <begin position="1"/>
        <end position="323"/>
    </location>
</feature>
<feature type="compositionally biased region" description="Gly residues" evidence="1">
    <location>
        <begin position="840"/>
        <end position="860"/>
    </location>
</feature>
<reference evidence="2 3" key="1">
    <citation type="journal article" date="2020" name="ISME J.">
        <title>Uncovering the hidden diversity of litter-decomposition mechanisms in mushroom-forming fungi.</title>
        <authorList>
            <person name="Floudas D."/>
            <person name="Bentzer J."/>
            <person name="Ahren D."/>
            <person name="Johansson T."/>
            <person name="Persson P."/>
            <person name="Tunlid A."/>
        </authorList>
    </citation>
    <scope>NUCLEOTIDE SEQUENCE [LARGE SCALE GENOMIC DNA]</scope>
    <source>
        <strain evidence="2 3">CBS 101986</strain>
    </source>
</reference>
<proteinExistence type="predicted"/>
<feature type="compositionally biased region" description="Low complexity" evidence="1">
    <location>
        <begin position="95"/>
        <end position="118"/>
    </location>
</feature>
<feature type="region of interest" description="Disordered" evidence="1">
    <location>
        <begin position="634"/>
        <end position="862"/>
    </location>
</feature>
<feature type="compositionally biased region" description="Low complexity" evidence="1">
    <location>
        <begin position="467"/>
        <end position="512"/>
    </location>
</feature>
<feature type="compositionally biased region" description="Basic and acidic residues" evidence="1">
    <location>
        <begin position="245"/>
        <end position="254"/>
    </location>
</feature>
<feature type="compositionally biased region" description="Low complexity" evidence="1">
    <location>
        <begin position="717"/>
        <end position="731"/>
    </location>
</feature>
<protein>
    <submittedName>
        <fullName evidence="2">Uncharacterized protein</fullName>
    </submittedName>
</protein>
<feature type="compositionally biased region" description="Low complexity" evidence="1">
    <location>
        <begin position="750"/>
        <end position="766"/>
    </location>
</feature>
<feature type="compositionally biased region" description="Low complexity" evidence="1">
    <location>
        <begin position="636"/>
        <end position="647"/>
    </location>
</feature>